<organism evidence="1 2">
    <name type="scientific">Quercus lobata</name>
    <name type="common">Valley oak</name>
    <dbReference type="NCBI Taxonomy" id="97700"/>
    <lineage>
        <taxon>Eukaryota</taxon>
        <taxon>Viridiplantae</taxon>
        <taxon>Streptophyta</taxon>
        <taxon>Embryophyta</taxon>
        <taxon>Tracheophyta</taxon>
        <taxon>Spermatophyta</taxon>
        <taxon>Magnoliopsida</taxon>
        <taxon>eudicotyledons</taxon>
        <taxon>Gunneridae</taxon>
        <taxon>Pentapetalae</taxon>
        <taxon>rosids</taxon>
        <taxon>fabids</taxon>
        <taxon>Fagales</taxon>
        <taxon>Fagaceae</taxon>
        <taxon>Quercus</taxon>
    </lineage>
</organism>
<dbReference type="Gramene" id="QL02p029253:mrna">
    <property type="protein sequence ID" value="QL02p029253:mrna:CDS:1"/>
    <property type="gene ID" value="QL02p029253"/>
</dbReference>
<proteinExistence type="predicted"/>
<protein>
    <submittedName>
        <fullName evidence="1">Uncharacterized protein</fullName>
    </submittedName>
</protein>
<accession>A0A7N2KVI6</accession>
<reference evidence="2" key="1">
    <citation type="journal article" date="2016" name="G3 (Bethesda)">
        <title>First Draft Assembly and Annotation of the Genome of a California Endemic Oak Quercus lobata Nee (Fagaceae).</title>
        <authorList>
            <person name="Sork V.L."/>
            <person name="Fitz-Gibbon S.T."/>
            <person name="Puiu D."/>
            <person name="Crepeau M."/>
            <person name="Gugger P.F."/>
            <person name="Sherman R."/>
            <person name="Stevens K."/>
            <person name="Langley C.H."/>
            <person name="Pellegrini M."/>
            <person name="Salzberg S.L."/>
        </authorList>
    </citation>
    <scope>NUCLEOTIDE SEQUENCE [LARGE SCALE GENOMIC DNA]</scope>
    <source>
        <strain evidence="2">cv. SW786</strain>
    </source>
</reference>
<dbReference type="Proteomes" id="UP000594261">
    <property type="component" value="Chromosome 2"/>
</dbReference>
<keyword evidence="2" id="KW-1185">Reference proteome</keyword>
<evidence type="ECO:0000313" key="1">
    <source>
        <dbReference type="EnsemblPlants" id="QL02p029253:mrna:CDS:1"/>
    </source>
</evidence>
<dbReference type="EnsemblPlants" id="QL02p029253:mrna">
    <property type="protein sequence ID" value="QL02p029253:mrna:CDS:1"/>
    <property type="gene ID" value="QL02p029253"/>
</dbReference>
<evidence type="ECO:0000313" key="2">
    <source>
        <dbReference type="Proteomes" id="UP000594261"/>
    </source>
</evidence>
<sequence>MNVNNFTPCLPASVEDGSVPVKPVCIYTCIGSVLHYFVEAAGATQQNVTIKVNREQMEFIIEAVVQREHRADRRYYARIQLLHTNFYKYSYQNMGWDVSNGEIHVWFPFISIDQSFGFPLILGTMNNNNQPQQQQPNPNVRYERTKGAQKIWINTAGTNLRDVRGHMDFSTGLCNVNGVADGGGDQFPMAIPVPSGFYDREKFKFGVRGSLILLNLPFSSEEPVKLRRLEF</sequence>
<name>A0A7N2KVI6_QUELO</name>
<dbReference type="AlphaFoldDB" id="A0A7N2KVI6"/>
<reference evidence="1" key="2">
    <citation type="submission" date="2021-01" db="UniProtKB">
        <authorList>
            <consortium name="EnsemblPlants"/>
        </authorList>
    </citation>
    <scope>IDENTIFICATION</scope>
</reference>
<dbReference type="InParanoid" id="A0A7N2KVI6"/>